<feature type="repeat" description="RCC1" evidence="1">
    <location>
        <begin position="156"/>
        <end position="213"/>
    </location>
</feature>
<dbReference type="Proteomes" id="UP000431533">
    <property type="component" value="Unassembled WGS sequence"/>
</dbReference>
<evidence type="ECO:0000313" key="2">
    <source>
        <dbReference type="EMBL" id="TVY26632.1"/>
    </source>
</evidence>
<dbReference type="PROSITE" id="PS50012">
    <property type="entry name" value="RCC1_3"/>
    <property type="match status" value="1"/>
</dbReference>
<proteinExistence type="predicted"/>
<dbReference type="GeneID" id="41984303"/>
<name>A0A8H8U072_9HELO</name>
<evidence type="ECO:0000313" key="3">
    <source>
        <dbReference type="Proteomes" id="UP000431533"/>
    </source>
</evidence>
<reference evidence="2 3" key="1">
    <citation type="submission" date="2018-05" db="EMBL/GenBank/DDBJ databases">
        <title>Genome sequencing and assembly of the regulated plant pathogen Lachnellula willkommii and related sister species for the development of diagnostic species identification markers.</title>
        <authorList>
            <person name="Giroux E."/>
            <person name="Bilodeau G."/>
        </authorList>
    </citation>
    <scope>NUCLEOTIDE SEQUENCE [LARGE SCALE GENOMIC DNA]</scope>
    <source>
        <strain evidence="2 3">CBS 185.66</strain>
    </source>
</reference>
<dbReference type="AlphaFoldDB" id="A0A8H8U072"/>
<dbReference type="Gene3D" id="2.130.10.30">
    <property type="entry name" value="Regulator of chromosome condensation 1/beta-lactamase-inhibitor protein II"/>
    <property type="match status" value="1"/>
</dbReference>
<dbReference type="RefSeq" id="XP_031005420.1">
    <property type="nucleotide sequence ID" value="XM_031149068.1"/>
</dbReference>
<keyword evidence="3" id="KW-1185">Reference proteome</keyword>
<comment type="caution">
    <text evidence="2">The sequence shown here is derived from an EMBL/GenBank/DDBJ whole genome shotgun (WGS) entry which is preliminary data.</text>
</comment>
<dbReference type="PANTHER" id="PTHR45982:SF1">
    <property type="entry name" value="REGULATOR OF CHROMOSOME CONDENSATION"/>
    <property type="match status" value="1"/>
</dbReference>
<sequence>MQLWACGFNAWGQLHFADDEASECLNSDGTTQRSILDDLPKDLEKFECVLVDPDIEVLKSSHSAILIRKSSQLVQTGSPDPFFQYLLSEDCQVPHEHIAQTLSEKVAAFKTGTLNIYENLDKYKSDIPMITNPTAVDDVINVIANDTSFYALTKSGKVLSWGDVRHQNSLGREVNEDSPANVPCVLEDLTSDPITGIKKIAAGGYIAGALTNENDLYVWGGRQGQETPLPDMSGIPESVDIEGEDILDFGVGDRHIVVLTMSHRLWVIGNNSNGQCGDGSKNEIGAWKEVTLPLHKGQKIVKVYEGYKTSFAIIDGEEE</sequence>
<gene>
    <name evidence="2" type="ORF">LHYA1_G004105</name>
</gene>
<accession>A0A8H8U072</accession>
<dbReference type="OrthoDB" id="5370059at2759"/>
<dbReference type="SUPFAM" id="SSF50985">
    <property type="entry name" value="RCC1/BLIP-II"/>
    <property type="match status" value="1"/>
</dbReference>
<dbReference type="InterPro" id="IPR009091">
    <property type="entry name" value="RCC1/BLIP-II"/>
</dbReference>
<organism evidence="2 3">
    <name type="scientific">Lachnellula hyalina</name>
    <dbReference type="NCBI Taxonomy" id="1316788"/>
    <lineage>
        <taxon>Eukaryota</taxon>
        <taxon>Fungi</taxon>
        <taxon>Dikarya</taxon>
        <taxon>Ascomycota</taxon>
        <taxon>Pezizomycotina</taxon>
        <taxon>Leotiomycetes</taxon>
        <taxon>Helotiales</taxon>
        <taxon>Lachnaceae</taxon>
        <taxon>Lachnellula</taxon>
    </lineage>
</organism>
<dbReference type="PANTHER" id="PTHR45982">
    <property type="entry name" value="REGULATOR OF CHROMOSOME CONDENSATION"/>
    <property type="match status" value="1"/>
</dbReference>
<dbReference type="EMBL" id="QGMH01000065">
    <property type="protein sequence ID" value="TVY26632.1"/>
    <property type="molecule type" value="Genomic_DNA"/>
</dbReference>
<evidence type="ECO:0000256" key="1">
    <source>
        <dbReference type="PROSITE-ProRule" id="PRU00235"/>
    </source>
</evidence>
<dbReference type="InterPro" id="IPR051553">
    <property type="entry name" value="Ran_GTPase-activating"/>
</dbReference>
<dbReference type="InterPro" id="IPR000408">
    <property type="entry name" value="Reg_chr_condens"/>
</dbReference>
<protein>
    <submittedName>
        <fullName evidence="2">Uncharacterized protein</fullName>
    </submittedName>
</protein>